<protein>
    <submittedName>
        <fullName evidence="1">Uracil-DNA glycosylase</fullName>
    </submittedName>
</protein>
<sequence>MGETWYSALSAEFKKSYFADLKSFLQKEQSSATIYPPLSDIYSWSRLTSLDEVKVVVVGQDPYHDVGQAHGLAFSVLPPTKPPPSLRNIYKQLASDIPGFVAPQSGDLSPVARQGVLWLNTSLTVRAHKAGSHAKKGWETFTSQVLKAVLDHCQKNGQRSLVFMVWGKPAEKTIATLSIDKKKHLVLKSAHPSPLSANRGFFGNGHFKQANEWLRQQYGKDGGIDWTVLNTPKKGKV</sequence>
<evidence type="ECO:0000313" key="2">
    <source>
        <dbReference type="Proteomes" id="UP000308600"/>
    </source>
</evidence>
<keyword evidence="2" id="KW-1185">Reference proteome</keyword>
<name>A0ACD3BFX4_9AGAR</name>
<reference evidence="1 2" key="1">
    <citation type="journal article" date="2019" name="Nat. Ecol. Evol.">
        <title>Megaphylogeny resolves global patterns of mushroom evolution.</title>
        <authorList>
            <person name="Varga T."/>
            <person name="Krizsan K."/>
            <person name="Foldi C."/>
            <person name="Dima B."/>
            <person name="Sanchez-Garcia M."/>
            <person name="Sanchez-Ramirez S."/>
            <person name="Szollosi G.J."/>
            <person name="Szarkandi J.G."/>
            <person name="Papp V."/>
            <person name="Albert L."/>
            <person name="Andreopoulos W."/>
            <person name="Angelini C."/>
            <person name="Antonin V."/>
            <person name="Barry K.W."/>
            <person name="Bougher N.L."/>
            <person name="Buchanan P."/>
            <person name="Buyck B."/>
            <person name="Bense V."/>
            <person name="Catcheside P."/>
            <person name="Chovatia M."/>
            <person name="Cooper J."/>
            <person name="Damon W."/>
            <person name="Desjardin D."/>
            <person name="Finy P."/>
            <person name="Geml J."/>
            <person name="Haridas S."/>
            <person name="Hughes K."/>
            <person name="Justo A."/>
            <person name="Karasinski D."/>
            <person name="Kautmanova I."/>
            <person name="Kiss B."/>
            <person name="Kocsube S."/>
            <person name="Kotiranta H."/>
            <person name="LaButti K.M."/>
            <person name="Lechner B.E."/>
            <person name="Liimatainen K."/>
            <person name="Lipzen A."/>
            <person name="Lukacs Z."/>
            <person name="Mihaltcheva S."/>
            <person name="Morgado L.N."/>
            <person name="Niskanen T."/>
            <person name="Noordeloos M.E."/>
            <person name="Ohm R.A."/>
            <person name="Ortiz-Santana B."/>
            <person name="Ovrebo C."/>
            <person name="Racz N."/>
            <person name="Riley R."/>
            <person name="Savchenko A."/>
            <person name="Shiryaev A."/>
            <person name="Soop K."/>
            <person name="Spirin V."/>
            <person name="Szebenyi C."/>
            <person name="Tomsovsky M."/>
            <person name="Tulloss R.E."/>
            <person name="Uehling J."/>
            <person name="Grigoriev I.V."/>
            <person name="Vagvolgyi C."/>
            <person name="Papp T."/>
            <person name="Martin F.M."/>
            <person name="Miettinen O."/>
            <person name="Hibbett D.S."/>
            <person name="Nagy L.G."/>
        </authorList>
    </citation>
    <scope>NUCLEOTIDE SEQUENCE [LARGE SCALE GENOMIC DNA]</scope>
    <source>
        <strain evidence="1 2">NL-1719</strain>
    </source>
</reference>
<evidence type="ECO:0000313" key="1">
    <source>
        <dbReference type="EMBL" id="TFK76574.1"/>
    </source>
</evidence>
<dbReference type="Proteomes" id="UP000308600">
    <property type="component" value="Unassembled WGS sequence"/>
</dbReference>
<proteinExistence type="predicted"/>
<dbReference type="EMBL" id="ML208260">
    <property type="protein sequence ID" value="TFK76574.1"/>
    <property type="molecule type" value="Genomic_DNA"/>
</dbReference>
<gene>
    <name evidence="1" type="ORF">BDN72DRAFT_755894</name>
</gene>
<accession>A0ACD3BFX4</accession>
<organism evidence="1 2">
    <name type="scientific">Pluteus cervinus</name>
    <dbReference type="NCBI Taxonomy" id="181527"/>
    <lineage>
        <taxon>Eukaryota</taxon>
        <taxon>Fungi</taxon>
        <taxon>Dikarya</taxon>
        <taxon>Basidiomycota</taxon>
        <taxon>Agaricomycotina</taxon>
        <taxon>Agaricomycetes</taxon>
        <taxon>Agaricomycetidae</taxon>
        <taxon>Agaricales</taxon>
        <taxon>Pluteineae</taxon>
        <taxon>Pluteaceae</taxon>
        <taxon>Pluteus</taxon>
    </lineage>
</organism>